<gene>
    <name evidence="1" type="ORF">F2Q68_00020006</name>
</gene>
<dbReference type="EMBL" id="QGKW02002228">
    <property type="protein sequence ID" value="KAF2538916.1"/>
    <property type="molecule type" value="Genomic_DNA"/>
</dbReference>
<protein>
    <submittedName>
        <fullName evidence="1">Uncharacterized protein</fullName>
    </submittedName>
</protein>
<comment type="caution">
    <text evidence="1">The sequence shown here is derived from an EMBL/GenBank/DDBJ whole genome shotgun (WGS) entry which is preliminary data.</text>
</comment>
<proteinExistence type="predicted"/>
<evidence type="ECO:0000313" key="2">
    <source>
        <dbReference type="Proteomes" id="UP000712281"/>
    </source>
</evidence>
<dbReference type="AlphaFoldDB" id="A0A8S9G311"/>
<name>A0A8S9G311_BRACR</name>
<reference evidence="1" key="1">
    <citation type="submission" date="2019-12" db="EMBL/GenBank/DDBJ databases">
        <title>Genome sequencing and annotation of Brassica cretica.</title>
        <authorList>
            <person name="Studholme D.J."/>
            <person name="Sarris P.F."/>
        </authorList>
    </citation>
    <scope>NUCLEOTIDE SEQUENCE</scope>
    <source>
        <strain evidence="1">PFS-001/15</strain>
        <tissue evidence="1">Leaf</tissue>
    </source>
</reference>
<evidence type="ECO:0000313" key="1">
    <source>
        <dbReference type="EMBL" id="KAF2538916.1"/>
    </source>
</evidence>
<dbReference type="Proteomes" id="UP000712281">
    <property type="component" value="Unassembled WGS sequence"/>
</dbReference>
<organism evidence="1 2">
    <name type="scientific">Brassica cretica</name>
    <name type="common">Mustard</name>
    <dbReference type="NCBI Taxonomy" id="69181"/>
    <lineage>
        <taxon>Eukaryota</taxon>
        <taxon>Viridiplantae</taxon>
        <taxon>Streptophyta</taxon>
        <taxon>Embryophyta</taxon>
        <taxon>Tracheophyta</taxon>
        <taxon>Spermatophyta</taxon>
        <taxon>Magnoliopsida</taxon>
        <taxon>eudicotyledons</taxon>
        <taxon>Gunneridae</taxon>
        <taxon>Pentapetalae</taxon>
        <taxon>rosids</taxon>
        <taxon>malvids</taxon>
        <taxon>Brassicales</taxon>
        <taxon>Brassicaceae</taxon>
        <taxon>Brassiceae</taxon>
        <taxon>Brassica</taxon>
    </lineage>
</organism>
<sequence length="85" mass="8974">MTSKTRSVYGQWSIPTPFGIGTEFVILSGRPRLGFFTCGTDEVDGSGAVDAAGNSEVDSPAGTGWELLTVEGFFLFLGFVGRFGT</sequence>
<accession>A0A8S9G311</accession>